<protein>
    <submittedName>
        <fullName evidence="2">Kelch motif family protein</fullName>
    </submittedName>
</protein>
<name>A0A078A9Y7_STYLE</name>
<sequence>MRNKLHEASSEDPSNHPISEGCINVLQQGNKEIDHIFDKVFKELEQAKLEMKSRLKEAYIANYKTQLDQNSQSLLNNLIKLENFVNACLQDFERRQNKGKYVVICAQIPKVAELNQKCDKLKTILDNVIEKSRDFRNEFQLSFKPIDFDSHLQELLNYHVNITFPGLENGFFQVEKKMFSKQNSQDQKQLNQKPKDQKKVIYEEEKSQQKVEFDPIKSLENEEYDIRRAKEYQKIVPLEKPKSNIQADQRYELRTMKFKKDKFEVKTYDSQNKKGITKEIIIPDECKRIATRFFSYVNIGKNIMMSGGQFVDDKTCSIDSYKIKIDKQELKEIKSYMKVARMHHSMIYIDEKRQVLAVGGEDENSNLLDTCELYSMSEKQWRMLNTLNQRGKNISLCKFVKDKKDGERPIYVYAFGKLAIERIDLSKIPISPRWDELNVKNFQPYPMASVSFKFDDNLIVICGGVDDKNSNQQDIFYFNPSILVMEKAQNTQLGLCDKFVGGSMTQYLMNKMESKLFVCSESFVHELEFGIKVGDMKFKCKANLY</sequence>
<evidence type="ECO:0000256" key="1">
    <source>
        <dbReference type="SAM" id="MobiDB-lite"/>
    </source>
</evidence>
<reference evidence="2 3" key="1">
    <citation type="submission" date="2014-06" db="EMBL/GenBank/DDBJ databases">
        <authorList>
            <person name="Swart Estienne"/>
        </authorList>
    </citation>
    <scope>NUCLEOTIDE SEQUENCE [LARGE SCALE GENOMIC DNA]</scope>
    <source>
        <strain evidence="2 3">130c</strain>
    </source>
</reference>
<dbReference type="Pfam" id="PF01344">
    <property type="entry name" value="Kelch_1"/>
    <property type="match status" value="1"/>
</dbReference>
<dbReference type="Gene3D" id="2.120.10.80">
    <property type="entry name" value="Kelch-type beta propeller"/>
    <property type="match status" value="1"/>
</dbReference>
<dbReference type="AlphaFoldDB" id="A0A078A9Y7"/>
<evidence type="ECO:0000313" key="3">
    <source>
        <dbReference type="Proteomes" id="UP000039865"/>
    </source>
</evidence>
<proteinExistence type="predicted"/>
<organism evidence="2 3">
    <name type="scientific">Stylonychia lemnae</name>
    <name type="common">Ciliate</name>
    <dbReference type="NCBI Taxonomy" id="5949"/>
    <lineage>
        <taxon>Eukaryota</taxon>
        <taxon>Sar</taxon>
        <taxon>Alveolata</taxon>
        <taxon>Ciliophora</taxon>
        <taxon>Intramacronucleata</taxon>
        <taxon>Spirotrichea</taxon>
        <taxon>Stichotrichia</taxon>
        <taxon>Sporadotrichida</taxon>
        <taxon>Oxytrichidae</taxon>
        <taxon>Stylonychinae</taxon>
        <taxon>Stylonychia</taxon>
    </lineage>
</organism>
<evidence type="ECO:0000313" key="2">
    <source>
        <dbReference type="EMBL" id="CDW79004.1"/>
    </source>
</evidence>
<dbReference type="InterPro" id="IPR006652">
    <property type="entry name" value="Kelch_1"/>
</dbReference>
<dbReference type="SUPFAM" id="SSF117281">
    <property type="entry name" value="Kelch motif"/>
    <property type="match status" value="1"/>
</dbReference>
<keyword evidence="3" id="KW-1185">Reference proteome</keyword>
<gene>
    <name evidence="2" type="primary">Contig13698.g14607</name>
    <name evidence="2" type="ORF">STYLEM_7989</name>
</gene>
<dbReference type="Proteomes" id="UP000039865">
    <property type="component" value="Unassembled WGS sequence"/>
</dbReference>
<feature type="region of interest" description="Disordered" evidence="1">
    <location>
        <begin position="1"/>
        <end position="20"/>
    </location>
</feature>
<dbReference type="InParanoid" id="A0A078A9Y7"/>
<dbReference type="EMBL" id="CCKQ01007611">
    <property type="protein sequence ID" value="CDW79004.1"/>
    <property type="molecule type" value="Genomic_DNA"/>
</dbReference>
<accession>A0A078A9Y7</accession>
<dbReference type="InterPro" id="IPR015915">
    <property type="entry name" value="Kelch-typ_b-propeller"/>
</dbReference>